<dbReference type="Pfam" id="PF02104">
    <property type="entry name" value="SURF1"/>
    <property type="match status" value="1"/>
</dbReference>
<dbReference type="AlphaFoldDB" id="A0A2M8WP89"/>
<comment type="similarity">
    <text evidence="2 6">Belongs to the SURF1 family.</text>
</comment>
<name>A0A2M8WP89_9RHOB</name>
<dbReference type="Proteomes" id="UP000228531">
    <property type="component" value="Unassembled WGS sequence"/>
</dbReference>
<comment type="caution">
    <text evidence="7">The sequence shown here is derived from an EMBL/GenBank/DDBJ whole genome shotgun (WGS) entry which is preliminary data.</text>
</comment>
<evidence type="ECO:0000256" key="3">
    <source>
        <dbReference type="ARBA" id="ARBA00022692"/>
    </source>
</evidence>
<evidence type="ECO:0000313" key="7">
    <source>
        <dbReference type="EMBL" id="PJI92752.1"/>
    </source>
</evidence>
<evidence type="ECO:0000256" key="5">
    <source>
        <dbReference type="ARBA" id="ARBA00023136"/>
    </source>
</evidence>
<keyword evidence="4 6" id="KW-1133">Transmembrane helix</keyword>
<feature type="transmembrane region" description="Helical" evidence="6">
    <location>
        <begin position="198"/>
        <end position="217"/>
    </location>
</feature>
<dbReference type="PANTHER" id="PTHR23427:SF2">
    <property type="entry name" value="SURFEIT LOCUS PROTEIN 1"/>
    <property type="match status" value="1"/>
</dbReference>
<keyword evidence="5 6" id="KW-0472">Membrane</keyword>
<dbReference type="PROSITE" id="PS50895">
    <property type="entry name" value="SURF1"/>
    <property type="match status" value="1"/>
</dbReference>
<dbReference type="RefSeq" id="WP_100367539.1">
    <property type="nucleotide sequence ID" value="NZ_PGTY01000001.1"/>
</dbReference>
<evidence type="ECO:0000256" key="1">
    <source>
        <dbReference type="ARBA" id="ARBA00004370"/>
    </source>
</evidence>
<keyword evidence="6" id="KW-1003">Cell membrane</keyword>
<gene>
    <name evidence="7" type="ORF">BC777_1613</name>
</gene>
<dbReference type="InterPro" id="IPR045214">
    <property type="entry name" value="Surf1/Surf4"/>
</dbReference>
<evidence type="ECO:0000313" key="8">
    <source>
        <dbReference type="Proteomes" id="UP000228531"/>
    </source>
</evidence>
<sequence length="227" mass="24955">MLRKILFPLILGVAGCGVLISLGLWQVERLAWKEGVLAEINDRLASPPRALTLSVTEEADEYSRVSLIGTPTGDELHVLVSGTEAGTGYRVISKIETDLGAILVDQGLLALDNKEAAPLRAEMNITGTLLWPDDQNTSTPDPDLNANIWFARNIETMSQTLDTFPLLVVVTQTSPSDPRLTPLPVNTATIKNDHFEYAVTWFLLAVVWAVMSLYLILRTTRQKDGQD</sequence>
<dbReference type="PANTHER" id="PTHR23427">
    <property type="entry name" value="SURFEIT LOCUS PROTEIN"/>
    <property type="match status" value="1"/>
</dbReference>
<dbReference type="EMBL" id="PGTY01000001">
    <property type="protein sequence ID" value="PJI92752.1"/>
    <property type="molecule type" value="Genomic_DNA"/>
</dbReference>
<dbReference type="GO" id="GO:0005886">
    <property type="term" value="C:plasma membrane"/>
    <property type="evidence" value="ECO:0007669"/>
    <property type="project" value="UniProtKB-SubCell"/>
</dbReference>
<dbReference type="OrthoDB" id="6079986at2"/>
<dbReference type="PROSITE" id="PS51257">
    <property type="entry name" value="PROKAR_LIPOPROTEIN"/>
    <property type="match status" value="1"/>
</dbReference>
<dbReference type="InterPro" id="IPR002994">
    <property type="entry name" value="Surf1/Shy1"/>
</dbReference>
<comment type="caution">
    <text evidence="6">Lacks conserved residue(s) required for the propagation of feature annotation.</text>
</comment>
<keyword evidence="8" id="KW-1185">Reference proteome</keyword>
<accession>A0A2M8WP89</accession>
<evidence type="ECO:0000256" key="4">
    <source>
        <dbReference type="ARBA" id="ARBA00022989"/>
    </source>
</evidence>
<dbReference type="CDD" id="cd06662">
    <property type="entry name" value="SURF1"/>
    <property type="match status" value="1"/>
</dbReference>
<evidence type="ECO:0000256" key="2">
    <source>
        <dbReference type="ARBA" id="ARBA00007165"/>
    </source>
</evidence>
<proteinExistence type="inferred from homology"/>
<keyword evidence="3 6" id="KW-0812">Transmembrane</keyword>
<comment type="subcellular location">
    <subcellularLocation>
        <location evidence="6">Cell membrane</location>
        <topology evidence="6">Multi-pass membrane protein</topology>
    </subcellularLocation>
    <subcellularLocation>
        <location evidence="1">Membrane</location>
    </subcellularLocation>
</comment>
<protein>
    <recommendedName>
        <fullName evidence="6">SURF1-like protein</fullName>
    </recommendedName>
</protein>
<reference evidence="7 8" key="1">
    <citation type="submission" date="2017-11" db="EMBL/GenBank/DDBJ databases">
        <title>Genomic Encyclopedia of Archaeal and Bacterial Type Strains, Phase II (KMG-II): From Individual Species to Whole Genera.</title>
        <authorList>
            <person name="Goeker M."/>
        </authorList>
    </citation>
    <scope>NUCLEOTIDE SEQUENCE [LARGE SCALE GENOMIC DNA]</scope>
    <source>
        <strain evidence="7 8">DSM 29128</strain>
    </source>
</reference>
<organism evidence="7 8">
    <name type="scientific">Yoonia maricola</name>
    <dbReference type="NCBI Taxonomy" id="420999"/>
    <lineage>
        <taxon>Bacteria</taxon>
        <taxon>Pseudomonadati</taxon>
        <taxon>Pseudomonadota</taxon>
        <taxon>Alphaproteobacteria</taxon>
        <taxon>Rhodobacterales</taxon>
        <taxon>Paracoccaceae</taxon>
        <taxon>Yoonia</taxon>
    </lineage>
</organism>
<evidence type="ECO:0000256" key="6">
    <source>
        <dbReference type="RuleBase" id="RU363076"/>
    </source>
</evidence>